<accession>A0A382YRE4</accession>
<proteinExistence type="predicted"/>
<dbReference type="Gene3D" id="3.30.530.20">
    <property type="match status" value="1"/>
</dbReference>
<protein>
    <submittedName>
        <fullName evidence="1">Uncharacterized protein</fullName>
    </submittedName>
</protein>
<dbReference type="AlphaFoldDB" id="A0A382YRE4"/>
<dbReference type="SUPFAM" id="SSF55961">
    <property type="entry name" value="Bet v1-like"/>
    <property type="match status" value="1"/>
</dbReference>
<gene>
    <name evidence="1" type="ORF">METZ01_LOCUS438721</name>
</gene>
<feature type="non-terminal residue" evidence="1">
    <location>
        <position position="131"/>
    </location>
</feature>
<organism evidence="1">
    <name type="scientific">marine metagenome</name>
    <dbReference type="NCBI Taxonomy" id="408172"/>
    <lineage>
        <taxon>unclassified sequences</taxon>
        <taxon>metagenomes</taxon>
        <taxon>ecological metagenomes</taxon>
    </lineage>
</organism>
<dbReference type="EMBL" id="UINC01177963">
    <property type="protein sequence ID" value="SVD85867.1"/>
    <property type="molecule type" value="Genomic_DNA"/>
</dbReference>
<sequence>MLPASGKDDWVSMRNDEIWIGYKYSDDLPWCRAVAILPHPIEKISTIVGNFNIYSDIFSRIITSKIIDSNQNIVYLKIDMPIFNDRDYIVKYSSFTDNDDTVHQWYSIKHKDTPEYDGIVRLGRAAGEWRL</sequence>
<evidence type="ECO:0000313" key="1">
    <source>
        <dbReference type="EMBL" id="SVD85867.1"/>
    </source>
</evidence>
<reference evidence="1" key="1">
    <citation type="submission" date="2018-05" db="EMBL/GenBank/DDBJ databases">
        <authorList>
            <person name="Lanie J.A."/>
            <person name="Ng W.-L."/>
            <person name="Kazmierczak K.M."/>
            <person name="Andrzejewski T.M."/>
            <person name="Davidsen T.M."/>
            <person name="Wayne K.J."/>
            <person name="Tettelin H."/>
            <person name="Glass J.I."/>
            <person name="Rusch D."/>
            <person name="Podicherti R."/>
            <person name="Tsui H.-C.T."/>
            <person name="Winkler M.E."/>
        </authorList>
    </citation>
    <scope>NUCLEOTIDE SEQUENCE</scope>
</reference>
<name>A0A382YRE4_9ZZZZ</name>
<dbReference type="InterPro" id="IPR023393">
    <property type="entry name" value="START-like_dom_sf"/>
</dbReference>